<dbReference type="Proteomes" id="UP000276029">
    <property type="component" value="Unassembled WGS sequence"/>
</dbReference>
<evidence type="ECO:0000313" key="2">
    <source>
        <dbReference type="EMBL" id="BBE34472.1"/>
    </source>
</evidence>
<evidence type="ECO:0000313" key="4">
    <source>
        <dbReference type="Proteomes" id="UP000275727"/>
    </source>
</evidence>
<dbReference type="EMBL" id="AP018711">
    <property type="protein sequence ID" value="BBE34472.1"/>
    <property type="molecule type" value="Genomic_DNA"/>
</dbReference>
<evidence type="ECO:0000313" key="5">
    <source>
        <dbReference type="Proteomes" id="UP000276029"/>
    </source>
</evidence>
<feature type="chain" id="PRO_5042165022" evidence="1">
    <location>
        <begin position="22"/>
        <end position="186"/>
    </location>
</feature>
<protein>
    <submittedName>
        <fullName evidence="2">Uncharacterized protein</fullName>
    </submittedName>
</protein>
<dbReference type="AlphaFoldDB" id="A0AAD1D6V9"/>
<name>A0AAD1D6V9_SPHMI</name>
<proteinExistence type="predicted"/>
<dbReference type="EMBL" id="RBWX01000007">
    <property type="protein sequence ID" value="RKS91494.1"/>
    <property type="molecule type" value="Genomic_DNA"/>
</dbReference>
<evidence type="ECO:0000256" key="1">
    <source>
        <dbReference type="SAM" id="SignalP"/>
    </source>
</evidence>
<sequence length="186" mass="19890">MRRFTAPALLAVSLVALPAVAQTAPGEKDKPTTSRALDAATQPVEDVNLKKDEIPQDLLDILDDPYSLKGIRKCAEVRTAVEKLNAVLGPDLDVEIAEDRGKKRADTVLRLSGNFLSNLILPFRGIVREISGSAENQRRYKAAIVTGVARRSFLKGYGASKGCKPPAAPLPLSAEKVAAQASRSSS</sequence>
<dbReference type="Proteomes" id="UP000275727">
    <property type="component" value="Chromosome"/>
</dbReference>
<reference evidence="2 4" key="1">
    <citation type="submission" date="2018-06" db="EMBL/GenBank/DDBJ databases">
        <title>Complete Genome Sequence of the Microcystin-Degrading Bacterium Sphingosinicella microcystinivorans Strain B-9.</title>
        <authorList>
            <person name="Jin H."/>
            <person name="Nishizawa T."/>
            <person name="Guo Y."/>
            <person name="Nishizawa A."/>
            <person name="Park H."/>
            <person name="Kato H."/>
            <person name="Tsuji K."/>
            <person name="Harada K."/>
        </authorList>
    </citation>
    <scope>NUCLEOTIDE SEQUENCE [LARGE SCALE GENOMIC DNA]</scope>
    <source>
        <strain evidence="2 4">B9</strain>
    </source>
</reference>
<dbReference type="RefSeq" id="WP_121047941.1">
    <property type="nucleotide sequence ID" value="NZ_AP018711.1"/>
</dbReference>
<reference evidence="3 5" key="2">
    <citation type="submission" date="2018-10" db="EMBL/GenBank/DDBJ databases">
        <title>Genomic Encyclopedia of Type Strains, Phase IV (KMG-IV): sequencing the most valuable type-strain genomes for metagenomic binning, comparative biology and taxonomic classification.</title>
        <authorList>
            <person name="Goeker M."/>
        </authorList>
    </citation>
    <scope>NUCLEOTIDE SEQUENCE [LARGE SCALE GENOMIC DNA]</scope>
    <source>
        <strain evidence="3 5">DSM 19791</strain>
    </source>
</reference>
<gene>
    <name evidence="3" type="ORF">DFR51_1059</name>
    <name evidence="2" type="ORF">SmB9_21300</name>
</gene>
<dbReference type="KEGG" id="smic:SmB9_21300"/>
<keyword evidence="1" id="KW-0732">Signal</keyword>
<evidence type="ECO:0000313" key="3">
    <source>
        <dbReference type="EMBL" id="RKS91494.1"/>
    </source>
</evidence>
<feature type="signal peptide" evidence="1">
    <location>
        <begin position="1"/>
        <end position="21"/>
    </location>
</feature>
<organism evidence="2 4">
    <name type="scientific">Sphingosinicella microcystinivorans</name>
    <dbReference type="NCBI Taxonomy" id="335406"/>
    <lineage>
        <taxon>Bacteria</taxon>
        <taxon>Pseudomonadati</taxon>
        <taxon>Pseudomonadota</taxon>
        <taxon>Alphaproteobacteria</taxon>
        <taxon>Sphingomonadales</taxon>
        <taxon>Sphingosinicellaceae</taxon>
        <taxon>Sphingosinicella</taxon>
    </lineage>
</organism>
<keyword evidence="5" id="KW-1185">Reference proteome</keyword>
<accession>A0AAD1D6V9</accession>